<keyword evidence="1" id="KW-0808">Transferase</keyword>
<keyword evidence="1" id="KW-0548">Nucleotidyltransferase</keyword>
<proteinExistence type="predicted"/>
<keyword evidence="1" id="KW-0695">RNA-directed DNA polymerase</keyword>
<gene>
    <name evidence="1" type="ORF">CTI12_AA259710</name>
</gene>
<name>A0A2U1NJ27_ARTAN</name>
<keyword evidence="2" id="KW-1185">Reference proteome</keyword>
<evidence type="ECO:0000313" key="1">
    <source>
        <dbReference type="EMBL" id="PWA73507.1"/>
    </source>
</evidence>
<evidence type="ECO:0000313" key="2">
    <source>
        <dbReference type="Proteomes" id="UP000245207"/>
    </source>
</evidence>
<dbReference type="EMBL" id="PKPP01002729">
    <property type="protein sequence ID" value="PWA73507.1"/>
    <property type="molecule type" value="Genomic_DNA"/>
</dbReference>
<dbReference type="GO" id="GO:0003964">
    <property type="term" value="F:RNA-directed DNA polymerase activity"/>
    <property type="evidence" value="ECO:0007669"/>
    <property type="project" value="UniProtKB-KW"/>
</dbReference>
<reference evidence="1 2" key="1">
    <citation type="journal article" date="2018" name="Mol. Plant">
        <title>The genome of Artemisia annua provides insight into the evolution of Asteraceae family and artemisinin biosynthesis.</title>
        <authorList>
            <person name="Shen Q."/>
            <person name="Zhang L."/>
            <person name="Liao Z."/>
            <person name="Wang S."/>
            <person name="Yan T."/>
            <person name="Shi P."/>
            <person name="Liu M."/>
            <person name="Fu X."/>
            <person name="Pan Q."/>
            <person name="Wang Y."/>
            <person name="Lv Z."/>
            <person name="Lu X."/>
            <person name="Zhang F."/>
            <person name="Jiang W."/>
            <person name="Ma Y."/>
            <person name="Chen M."/>
            <person name="Hao X."/>
            <person name="Li L."/>
            <person name="Tang Y."/>
            <person name="Lv G."/>
            <person name="Zhou Y."/>
            <person name="Sun X."/>
            <person name="Brodelius P.E."/>
            <person name="Rose J.K.C."/>
            <person name="Tang K."/>
        </authorList>
    </citation>
    <scope>NUCLEOTIDE SEQUENCE [LARGE SCALE GENOMIC DNA]</scope>
    <source>
        <strain evidence="2">cv. Huhao1</strain>
        <tissue evidence="1">Leaf</tissue>
    </source>
</reference>
<dbReference type="PANTHER" id="PTHR33116">
    <property type="entry name" value="REVERSE TRANSCRIPTASE ZINC-BINDING DOMAIN-CONTAINING PROTEIN-RELATED-RELATED"/>
    <property type="match status" value="1"/>
</dbReference>
<dbReference type="Proteomes" id="UP000245207">
    <property type="component" value="Unassembled WGS sequence"/>
</dbReference>
<accession>A0A2U1NJ27</accession>
<protein>
    <submittedName>
        <fullName evidence="1">Reverse transcriptase domain, Reverse transcriptase zinc-binding domain protein</fullName>
    </submittedName>
</protein>
<sequence>MKGELKVKGVVDGSNDVLDILIRPILGSLEVYYFSTFKDLKKIICKLEGIRGRFFWSGSSNENKISWIASVKVTSPRSKGGLGIVASFHPLYLHGPMGGLVKETWITLSRYLPEIALDSALVHRHLLQGGLGLLGQSLTCPGGGQFVLAMSPNPKIISLQSVALHWILGGMLFFGGTSWDNKTNLINKERDEGKISTRLKKTSRNIGRMSNNGDDGYDNQYCSLNLDDVSKNDESDCHMHSLNLLGASLGITLDGKRAHTKRTYIVTIYPS</sequence>
<comment type="caution">
    <text evidence="1">The sequence shown here is derived from an EMBL/GenBank/DDBJ whole genome shotgun (WGS) entry which is preliminary data.</text>
</comment>
<dbReference type="AlphaFoldDB" id="A0A2U1NJ27"/>
<dbReference type="PANTHER" id="PTHR33116:SF77">
    <property type="entry name" value="RNA-DIRECTED DNA POLYMERASE"/>
    <property type="match status" value="1"/>
</dbReference>
<organism evidence="1 2">
    <name type="scientific">Artemisia annua</name>
    <name type="common">Sweet wormwood</name>
    <dbReference type="NCBI Taxonomy" id="35608"/>
    <lineage>
        <taxon>Eukaryota</taxon>
        <taxon>Viridiplantae</taxon>
        <taxon>Streptophyta</taxon>
        <taxon>Embryophyta</taxon>
        <taxon>Tracheophyta</taxon>
        <taxon>Spermatophyta</taxon>
        <taxon>Magnoliopsida</taxon>
        <taxon>eudicotyledons</taxon>
        <taxon>Gunneridae</taxon>
        <taxon>Pentapetalae</taxon>
        <taxon>asterids</taxon>
        <taxon>campanulids</taxon>
        <taxon>Asterales</taxon>
        <taxon>Asteraceae</taxon>
        <taxon>Asteroideae</taxon>
        <taxon>Anthemideae</taxon>
        <taxon>Artemisiinae</taxon>
        <taxon>Artemisia</taxon>
    </lineage>
</organism>